<evidence type="ECO:0000259" key="2">
    <source>
        <dbReference type="Pfam" id="PF07727"/>
    </source>
</evidence>
<keyword evidence="4" id="KW-1185">Reference proteome</keyword>
<dbReference type="PANTHER" id="PTHR11439">
    <property type="entry name" value="GAG-POL-RELATED RETROTRANSPOSON"/>
    <property type="match status" value="1"/>
</dbReference>
<gene>
    <name evidence="3" type="ORF">OSB04_024804</name>
</gene>
<name>A0AA38T5B6_9ASTR</name>
<dbReference type="InterPro" id="IPR013103">
    <property type="entry name" value="RVT_2"/>
</dbReference>
<protein>
    <recommendedName>
        <fullName evidence="2">Reverse transcriptase Ty1/copia-type domain-containing protein</fullName>
    </recommendedName>
</protein>
<evidence type="ECO:0000256" key="1">
    <source>
        <dbReference type="SAM" id="MobiDB-lite"/>
    </source>
</evidence>
<dbReference type="PANTHER" id="PTHR11439:SF463">
    <property type="entry name" value="REVERSE TRANSCRIPTASE TY1_COPIA-TYPE DOMAIN-CONTAINING PROTEIN"/>
    <property type="match status" value="1"/>
</dbReference>
<dbReference type="AlphaFoldDB" id="A0AA38T5B6"/>
<evidence type="ECO:0000313" key="3">
    <source>
        <dbReference type="EMBL" id="KAJ9545097.1"/>
    </source>
</evidence>
<feature type="domain" description="Reverse transcriptase Ty1/copia-type" evidence="2">
    <location>
        <begin position="106"/>
        <end position="349"/>
    </location>
</feature>
<dbReference type="Pfam" id="PF07727">
    <property type="entry name" value="RVT_2"/>
    <property type="match status" value="1"/>
</dbReference>
<feature type="compositionally biased region" description="Pro residues" evidence="1">
    <location>
        <begin position="7"/>
        <end position="17"/>
    </location>
</feature>
<dbReference type="InterPro" id="IPR043502">
    <property type="entry name" value="DNA/RNA_pol_sf"/>
</dbReference>
<comment type="caution">
    <text evidence="3">The sequence shown here is derived from an EMBL/GenBank/DDBJ whole genome shotgun (WGS) entry which is preliminary data.</text>
</comment>
<reference evidence="3" key="1">
    <citation type="submission" date="2023-03" db="EMBL/GenBank/DDBJ databases">
        <title>Chromosome-scale reference genome and RAD-based genetic map of yellow starthistle (Centaurea solstitialis) reveal putative structural variation and QTLs associated with invader traits.</title>
        <authorList>
            <person name="Reatini B."/>
            <person name="Cang F.A."/>
            <person name="Jiang Q."/>
            <person name="Mckibben M.T.W."/>
            <person name="Barker M.S."/>
            <person name="Rieseberg L.H."/>
            <person name="Dlugosch K.M."/>
        </authorList>
    </citation>
    <scope>NUCLEOTIDE SEQUENCE</scope>
    <source>
        <strain evidence="3">CAN-66</strain>
        <tissue evidence="3">Leaf</tissue>
    </source>
</reference>
<accession>A0AA38T5B6</accession>
<organism evidence="3 4">
    <name type="scientific">Centaurea solstitialis</name>
    <name type="common">yellow star-thistle</name>
    <dbReference type="NCBI Taxonomy" id="347529"/>
    <lineage>
        <taxon>Eukaryota</taxon>
        <taxon>Viridiplantae</taxon>
        <taxon>Streptophyta</taxon>
        <taxon>Embryophyta</taxon>
        <taxon>Tracheophyta</taxon>
        <taxon>Spermatophyta</taxon>
        <taxon>Magnoliopsida</taxon>
        <taxon>eudicotyledons</taxon>
        <taxon>Gunneridae</taxon>
        <taxon>Pentapetalae</taxon>
        <taxon>asterids</taxon>
        <taxon>campanulids</taxon>
        <taxon>Asterales</taxon>
        <taxon>Asteraceae</taxon>
        <taxon>Carduoideae</taxon>
        <taxon>Cardueae</taxon>
        <taxon>Centaureinae</taxon>
        <taxon>Centaurea</taxon>
    </lineage>
</organism>
<sequence>MSYPKSTSPPPTKPPEPFVSTDSVHSEPPSITQVPASSNLNLPRAVKWSKDHPQSQIHLNVSTLEQMSTTVYCFVSKIEPKKVTEALEGPFWVEAMQEELLQFERNNVWTLTLLPVGKSAISTKWVLRNKKVENGIVVRNKVRLVAQGYCQEEGIDYEETFSSVARLEAIRIFLAYAAYRDFKVYRMDAKFAILNGKLYEEVYVKQPLRFESEEYPNHVYFIRKALYGLMQAPRAWYEWLSGFLHSHNVHICITDITLFYKKIHDEILLVQIYVDDIIFGSTDVSICKEFECLMQNEFEMSIMGELTFFLALQVKQSSEGIFVNQAKYIQDLLKKYKLTKVYPMRTPMAPNLKLDKDFSGGCVECKLYKGIIGSLLYLTASRPDIIFATCICARYQSDPKESHLSGVKIILRYLKKTPCFGMWYPLCWID</sequence>
<dbReference type="EMBL" id="JARYMX010000006">
    <property type="protein sequence ID" value="KAJ9545097.1"/>
    <property type="molecule type" value="Genomic_DNA"/>
</dbReference>
<dbReference type="Proteomes" id="UP001172457">
    <property type="component" value="Chromosome 6"/>
</dbReference>
<evidence type="ECO:0000313" key="4">
    <source>
        <dbReference type="Proteomes" id="UP001172457"/>
    </source>
</evidence>
<proteinExistence type="predicted"/>
<feature type="region of interest" description="Disordered" evidence="1">
    <location>
        <begin position="1"/>
        <end position="37"/>
    </location>
</feature>
<dbReference type="SUPFAM" id="SSF56672">
    <property type="entry name" value="DNA/RNA polymerases"/>
    <property type="match status" value="1"/>
</dbReference>